<proteinExistence type="predicted"/>
<dbReference type="Proteomes" id="UP001341840">
    <property type="component" value="Unassembled WGS sequence"/>
</dbReference>
<comment type="caution">
    <text evidence="2">The sequence shown here is derived from an EMBL/GenBank/DDBJ whole genome shotgun (WGS) entry which is preliminary data.</text>
</comment>
<dbReference type="Gene3D" id="3.40.50.300">
    <property type="entry name" value="P-loop containing nucleotide triphosphate hydrolases"/>
    <property type="match status" value="1"/>
</dbReference>
<dbReference type="PANTHER" id="PTHR11017:SF479">
    <property type="entry name" value="DISEASE RESISTANCE PROTEIN (TIR-NBS-LRR CLASS) FAMILY"/>
    <property type="match status" value="1"/>
</dbReference>
<dbReference type="Pfam" id="PF00931">
    <property type="entry name" value="NB-ARC"/>
    <property type="match status" value="1"/>
</dbReference>
<accession>A0ABU6QGN9</accession>
<feature type="domain" description="NB-ARC" evidence="1">
    <location>
        <begin position="1"/>
        <end position="39"/>
    </location>
</feature>
<dbReference type="SUPFAM" id="SSF52540">
    <property type="entry name" value="P-loop containing nucleoside triphosphate hydrolases"/>
    <property type="match status" value="1"/>
</dbReference>
<evidence type="ECO:0000313" key="2">
    <source>
        <dbReference type="EMBL" id="MED6110795.1"/>
    </source>
</evidence>
<reference evidence="2 3" key="1">
    <citation type="journal article" date="2023" name="Plants (Basel)">
        <title>Bridging the Gap: Combining Genomics and Transcriptomics Approaches to Understand Stylosanthes scabra, an Orphan Legume from the Brazilian Caatinga.</title>
        <authorList>
            <person name="Ferreira-Neto J.R.C."/>
            <person name="da Silva M.D."/>
            <person name="Binneck E."/>
            <person name="de Melo N.F."/>
            <person name="da Silva R.H."/>
            <person name="de Melo A.L.T.M."/>
            <person name="Pandolfi V."/>
            <person name="Bustamante F.O."/>
            <person name="Brasileiro-Vidal A.C."/>
            <person name="Benko-Iseppon A.M."/>
        </authorList>
    </citation>
    <scope>NUCLEOTIDE SEQUENCE [LARGE SCALE GENOMIC DNA]</scope>
    <source>
        <tissue evidence="2">Leaves</tissue>
    </source>
</reference>
<protein>
    <recommendedName>
        <fullName evidence="1">NB-ARC domain-containing protein</fullName>
    </recommendedName>
</protein>
<dbReference type="InterPro" id="IPR027417">
    <property type="entry name" value="P-loop_NTPase"/>
</dbReference>
<dbReference type="EMBL" id="JASCZI010000286">
    <property type="protein sequence ID" value="MED6110795.1"/>
    <property type="molecule type" value="Genomic_DNA"/>
</dbReference>
<keyword evidence="3" id="KW-1185">Reference proteome</keyword>
<dbReference type="InterPro" id="IPR044974">
    <property type="entry name" value="Disease_R_plants"/>
</dbReference>
<dbReference type="PANTHER" id="PTHR11017">
    <property type="entry name" value="LEUCINE-RICH REPEAT-CONTAINING PROTEIN"/>
    <property type="match status" value="1"/>
</dbReference>
<organism evidence="2 3">
    <name type="scientific">Stylosanthes scabra</name>
    <dbReference type="NCBI Taxonomy" id="79078"/>
    <lineage>
        <taxon>Eukaryota</taxon>
        <taxon>Viridiplantae</taxon>
        <taxon>Streptophyta</taxon>
        <taxon>Embryophyta</taxon>
        <taxon>Tracheophyta</taxon>
        <taxon>Spermatophyta</taxon>
        <taxon>Magnoliopsida</taxon>
        <taxon>eudicotyledons</taxon>
        <taxon>Gunneridae</taxon>
        <taxon>Pentapetalae</taxon>
        <taxon>rosids</taxon>
        <taxon>fabids</taxon>
        <taxon>Fabales</taxon>
        <taxon>Fabaceae</taxon>
        <taxon>Papilionoideae</taxon>
        <taxon>50 kb inversion clade</taxon>
        <taxon>dalbergioids sensu lato</taxon>
        <taxon>Dalbergieae</taxon>
        <taxon>Pterocarpus clade</taxon>
        <taxon>Stylosanthes</taxon>
    </lineage>
</organism>
<gene>
    <name evidence="2" type="ORF">PIB30_046126</name>
</gene>
<name>A0ABU6QGN9_9FABA</name>
<evidence type="ECO:0000313" key="3">
    <source>
        <dbReference type="Proteomes" id="UP001341840"/>
    </source>
</evidence>
<evidence type="ECO:0000259" key="1">
    <source>
        <dbReference type="Pfam" id="PF00931"/>
    </source>
</evidence>
<sequence>MESNEVRYVGIWGMGGIGKTTIARAIYARYASQIEGCCFLENATEKWQKSSLLCLYEQVISELLEEGENLLVKGSAKARFDLFNNGVKATFVSQTIYFVHERAGGWKGDHVLIWNSPLGSLLSNINRCRGREGSDDDDEDRTCNQKISFRFCFFRAEKEGEECEEECYIKGCGVIPMYASSVVDAIQKLELEYNLNPCDHRTIPWINLDTLKRAMTRKSRGKLKLQNHVLFYSFALFAE</sequence>
<dbReference type="InterPro" id="IPR002182">
    <property type="entry name" value="NB-ARC"/>
</dbReference>